<dbReference type="Proteomes" id="UP000070544">
    <property type="component" value="Unassembled WGS sequence"/>
</dbReference>
<dbReference type="EMBL" id="KQ965767">
    <property type="protein sequence ID" value="KXS14680.1"/>
    <property type="molecule type" value="Genomic_DNA"/>
</dbReference>
<keyword evidence="2" id="KW-1185">Reference proteome</keyword>
<evidence type="ECO:0000313" key="2">
    <source>
        <dbReference type="Proteomes" id="UP000070544"/>
    </source>
</evidence>
<name>A0A139AD37_GONPJ</name>
<sequence>MCMAHAELALDVFEVMAKVHSLEQVFDYVPGGWDSSPAMAILPFYVTIKELLRGKTASLLESGWEGGSLTIPASFNVTNNVELAVHDSKLQTLIDRTGNYMNSVLRVVSKHEGTWSMAAGAIKARVRLAQHLFTAILRSSTVEELNQQWGLILDHAGARWRALAPEAEEPTLDLPFTNGNEGVDGLMPKFLGLERG</sequence>
<gene>
    <name evidence="1" type="ORF">M427DRAFT_145882</name>
</gene>
<organism evidence="1 2">
    <name type="scientific">Gonapodya prolifera (strain JEL478)</name>
    <name type="common">Monoblepharis prolifera</name>
    <dbReference type="NCBI Taxonomy" id="1344416"/>
    <lineage>
        <taxon>Eukaryota</taxon>
        <taxon>Fungi</taxon>
        <taxon>Fungi incertae sedis</taxon>
        <taxon>Chytridiomycota</taxon>
        <taxon>Chytridiomycota incertae sedis</taxon>
        <taxon>Monoblepharidomycetes</taxon>
        <taxon>Monoblepharidales</taxon>
        <taxon>Gonapodyaceae</taxon>
        <taxon>Gonapodya</taxon>
    </lineage>
</organism>
<dbReference type="AlphaFoldDB" id="A0A139AD37"/>
<protein>
    <submittedName>
        <fullName evidence="1">Uncharacterized protein</fullName>
    </submittedName>
</protein>
<proteinExistence type="predicted"/>
<accession>A0A139AD37</accession>
<evidence type="ECO:0000313" key="1">
    <source>
        <dbReference type="EMBL" id="KXS14680.1"/>
    </source>
</evidence>
<reference evidence="1 2" key="1">
    <citation type="journal article" date="2015" name="Genome Biol. Evol.">
        <title>Phylogenomic analyses indicate that early fungi evolved digesting cell walls of algal ancestors of land plants.</title>
        <authorList>
            <person name="Chang Y."/>
            <person name="Wang S."/>
            <person name="Sekimoto S."/>
            <person name="Aerts A.L."/>
            <person name="Choi C."/>
            <person name="Clum A."/>
            <person name="LaButti K.M."/>
            <person name="Lindquist E.A."/>
            <person name="Yee Ngan C."/>
            <person name="Ohm R.A."/>
            <person name="Salamov A.A."/>
            <person name="Grigoriev I.V."/>
            <person name="Spatafora J.W."/>
            <person name="Berbee M.L."/>
        </authorList>
    </citation>
    <scope>NUCLEOTIDE SEQUENCE [LARGE SCALE GENOMIC DNA]</scope>
    <source>
        <strain evidence="1 2">JEL478</strain>
    </source>
</reference>